<dbReference type="AlphaFoldDB" id="A4S7S7"/>
<sequence length="95" mass="11033">MKTRTALDFVSRKRADTFRADDRVPFESQRHATGSRARRYVELVFAKSDTSFERLLALFAEHGIHHVFVLRADDVQQREFRVLTPSDLIDALATR</sequence>
<dbReference type="PROSITE" id="PS51371">
    <property type="entry name" value="CBS"/>
    <property type="match status" value="1"/>
</dbReference>
<name>A4S7S7_OSTLU</name>
<gene>
    <name evidence="3" type="ORF">OSTLU_27603</name>
</gene>
<protein>
    <recommendedName>
        <fullName evidence="2">CBS domain-containing protein</fullName>
    </recommendedName>
</protein>
<dbReference type="EMBL" id="CP000594">
    <property type="protein sequence ID" value="ABO99617.1"/>
    <property type="molecule type" value="Genomic_DNA"/>
</dbReference>
<dbReference type="Gramene" id="ABO99617">
    <property type="protein sequence ID" value="ABO99617"/>
    <property type="gene ID" value="OSTLU_27603"/>
</dbReference>
<dbReference type="RefSeq" id="XP_001421324.1">
    <property type="nucleotide sequence ID" value="XM_001421287.1"/>
</dbReference>
<feature type="domain" description="CBS" evidence="2">
    <location>
        <begin position="37"/>
        <end position="95"/>
    </location>
</feature>
<dbReference type="HOGENOM" id="CLU_2376650_0_0_1"/>
<evidence type="ECO:0000313" key="3">
    <source>
        <dbReference type="EMBL" id="ABO99617.1"/>
    </source>
</evidence>
<dbReference type="SUPFAM" id="SSF54631">
    <property type="entry name" value="CBS-domain pair"/>
    <property type="match status" value="1"/>
</dbReference>
<dbReference type="KEGG" id="olu:OSTLU_27603"/>
<dbReference type="InterPro" id="IPR046342">
    <property type="entry name" value="CBS_dom_sf"/>
</dbReference>
<accession>A4S7S7</accession>
<evidence type="ECO:0000259" key="2">
    <source>
        <dbReference type="PROSITE" id="PS51371"/>
    </source>
</evidence>
<dbReference type="OrthoDB" id="449052at2759"/>
<keyword evidence="4" id="KW-1185">Reference proteome</keyword>
<dbReference type="Proteomes" id="UP000001568">
    <property type="component" value="Chromosome 14"/>
</dbReference>
<evidence type="ECO:0000256" key="1">
    <source>
        <dbReference type="PROSITE-ProRule" id="PRU00703"/>
    </source>
</evidence>
<organism evidence="3 4">
    <name type="scientific">Ostreococcus lucimarinus (strain CCE9901)</name>
    <dbReference type="NCBI Taxonomy" id="436017"/>
    <lineage>
        <taxon>Eukaryota</taxon>
        <taxon>Viridiplantae</taxon>
        <taxon>Chlorophyta</taxon>
        <taxon>Mamiellophyceae</taxon>
        <taxon>Mamiellales</taxon>
        <taxon>Bathycoccaceae</taxon>
        <taxon>Ostreococcus</taxon>
    </lineage>
</organism>
<evidence type="ECO:0000313" key="4">
    <source>
        <dbReference type="Proteomes" id="UP000001568"/>
    </source>
</evidence>
<dbReference type="GeneID" id="5005299"/>
<proteinExistence type="predicted"/>
<reference evidence="3 4" key="1">
    <citation type="journal article" date="2007" name="Proc. Natl. Acad. Sci. U.S.A.">
        <title>The tiny eukaryote Ostreococcus provides genomic insights into the paradox of plankton speciation.</title>
        <authorList>
            <person name="Palenik B."/>
            <person name="Grimwood J."/>
            <person name="Aerts A."/>
            <person name="Rouze P."/>
            <person name="Salamov A."/>
            <person name="Putnam N."/>
            <person name="Dupont C."/>
            <person name="Jorgensen R."/>
            <person name="Derelle E."/>
            <person name="Rombauts S."/>
            <person name="Zhou K."/>
            <person name="Otillar R."/>
            <person name="Merchant S.S."/>
            <person name="Podell S."/>
            <person name="Gaasterland T."/>
            <person name="Napoli C."/>
            <person name="Gendler K."/>
            <person name="Manuell A."/>
            <person name="Tai V."/>
            <person name="Vallon O."/>
            <person name="Piganeau G."/>
            <person name="Jancek S."/>
            <person name="Heijde M."/>
            <person name="Jabbari K."/>
            <person name="Bowler C."/>
            <person name="Lohr M."/>
            <person name="Robbens S."/>
            <person name="Werner G."/>
            <person name="Dubchak I."/>
            <person name="Pazour G.J."/>
            <person name="Ren Q."/>
            <person name="Paulsen I."/>
            <person name="Delwiche C."/>
            <person name="Schmutz J."/>
            <person name="Rokhsar D."/>
            <person name="Van de Peer Y."/>
            <person name="Moreau H."/>
            <person name="Grigoriev I.V."/>
        </authorList>
    </citation>
    <scope>NUCLEOTIDE SEQUENCE [LARGE SCALE GENOMIC DNA]</scope>
    <source>
        <strain evidence="3 4">CCE9901</strain>
    </source>
</reference>
<dbReference type="InterPro" id="IPR000644">
    <property type="entry name" value="CBS_dom"/>
</dbReference>
<keyword evidence="1" id="KW-0129">CBS domain</keyword>